<accession>A0A1F7UTE5</accession>
<comment type="caution">
    <text evidence="1">The sequence shown here is derived from an EMBL/GenBank/DDBJ whole genome shotgun (WGS) entry which is preliminary data.</text>
</comment>
<gene>
    <name evidence="1" type="ORF">A2936_03360</name>
</gene>
<organism evidence="1 2">
    <name type="scientific">Candidatus Uhrbacteria bacterium RIFCSPLOWO2_01_FULL_47_25</name>
    <dbReference type="NCBI Taxonomy" id="1802402"/>
    <lineage>
        <taxon>Bacteria</taxon>
        <taxon>Candidatus Uhriibacteriota</taxon>
    </lineage>
</organism>
<dbReference type="AlphaFoldDB" id="A0A1F7UTE5"/>
<reference evidence="1 2" key="1">
    <citation type="journal article" date="2016" name="Nat. Commun.">
        <title>Thousands of microbial genomes shed light on interconnected biogeochemical processes in an aquifer system.</title>
        <authorList>
            <person name="Anantharaman K."/>
            <person name="Brown C.T."/>
            <person name="Hug L.A."/>
            <person name="Sharon I."/>
            <person name="Castelle C.J."/>
            <person name="Probst A.J."/>
            <person name="Thomas B.C."/>
            <person name="Singh A."/>
            <person name="Wilkins M.J."/>
            <person name="Karaoz U."/>
            <person name="Brodie E.L."/>
            <person name="Williams K.H."/>
            <person name="Hubbard S.S."/>
            <person name="Banfield J.F."/>
        </authorList>
    </citation>
    <scope>NUCLEOTIDE SEQUENCE [LARGE SCALE GENOMIC DNA]</scope>
</reference>
<evidence type="ECO:0000313" key="2">
    <source>
        <dbReference type="Proteomes" id="UP000176846"/>
    </source>
</evidence>
<evidence type="ECO:0000313" key="1">
    <source>
        <dbReference type="EMBL" id="OGL80994.1"/>
    </source>
</evidence>
<dbReference type="EMBL" id="MGEK01000035">
    <property type="protein sequence ID" value="OGL80994.1"/>
    <property type="molecule type" value="Genomic_DNA"/>
</dbReference>
<proteinExistence type="predicted"/>
<dbReference type="Proteomes" id="UP000176846">
    <property type="component" value="Unassembled WGS sequence"/>
</dbReference>
<name>A0A1F7UTE5_9BACT</name>
<protein>
    <submittedName>
        <fullName evidence="1">Uncharacterized protein</fullName>
    </submittedName>
</protein>
<sequence>MASATLKRITRKQADGHEAVSRLAQQQGGTMLLGEIMRITIAALTFVGGAIMADASISAIGGGDLVPIADVAIRIGCWVPH</sequence>